<dbReference type="STRING" id="1507870.A0A1V8T4I3"/>
<reference evidence="3" key="1">
    <citation type="submission" date="2017-03" db="EMBL/GenBank/DDBJ databases">
        <title>Genomes of endolithic fungi from Antarctica.</title>
        <authorList>
            <person name="Coleine C."/>
            <person name="Masonjones S."/>
            <person name="Stajich J.E."/>
        </authorList>
    </citation>
    <scope>NUCLEOTIDE SEQUENCE [LARGE SCALE GENOMIC DNA]</scope>
    <source>
        <strain evidence="3">CCFEE 5527</strain>
    </source>
</reference>
<evidence type="ECO:0000256" key="1">
    <source>
        <dbReference type="SAM" id="MobiDB-lite"/>
    </source>
</evidence>
<accession>A0A1V8T4I3</accession>
<dbReference type="InParanoid" id="A0A1V8T4I3"/>
<gene>
    <name evidence="2" type="ORF">B0A48_08739</name>
</gene>
<dbReference type="AlphaFoldDB" id="A0A1V8T4I3"/>
<feature type="compositionally biased region" description="Polar residues" evidence="1">
    <location>
        <begin position="601"/>
        <end position="611"/>
    </location>
</feature>
<feature type="region of interest" description="Disordered" evidence="1">
    <location>
        <begin position="974"/>
        <end position="1028"/>
    </location>
</feature>
<feature type="region of interest" description="Disordered" evidence="1">
    <location>
        <begin position="293"/>
        <end position="333"/>
    </location>
</feature>
<comment type="caution">
    <text evidence="2">The sequence shown here is derived from an EMBL/GenBank/DDBJ whole genome shotgun (WGS) entry which is preliminary data.</text>
</comment>
<feature type="compositionally biased region" description="Basic and acidic residues" evidence="1">
    <location>
        <begin position="613"/>
        <end position="622"/>
    </location>
</feature>
<evidence type="ECO:0000313" key="3">
    <source>
        <dbReference type="Proteomes" id="UP000192596"/>
    </source>
</evidence>
<evidence type="ECO:0000313" key="2">
    <source>
        <dbReference type="EMBL" id="OQO06151.1"/>
    </source>
</evidence>
<feature type="compositionally biased region" description="Polar residues" evidence="1">
    <location>
        <begin position="10"/>
        <end position="19"/>
    </location>
</feature>
<feature type="compositionally biased region" description="Polar residues" evidence="1">
    <location>
        <begin position="817"/>
        <end position="826"/>
    </location>
</feature>
<dbReference type="EMBL" id="NAJO01000017">
    <property type="protein sequence ID" value="OQO06151.1"/>
    <property type="molecule type" value="Genomic_DNA"/>
</dbReference>
<protein>
    <submittedName>
        <fullName evidence="2">Uncharacterized protein</fullName>
    </submittedName>
</protein>
<proteinExistence type="predicted"/>
<name>A0A1V8T4I3_9PEZI</name>
<feature type="compositionally biased region" description="Basic and acidic residues" evidence="1">
    <location>
        <begin position="1015"/>
        <end position="1028"/>
    </location>
</feature>
<sequence length="1100" mass="119928">MDQMPRGNENYANGNQYGDSQGLPYDTLFPADNETSFDEPRWGVNTSNSYNTLSRASNQAPSWPQTASHLSAPNAHGTYHIPSETYGRLPVHSPAPYTQGSVYGNFNGADQAYQQQYVQHVPPQNLQAFQSYHKQAVHAPTIAPQALAPPQRAIPQRLIDPALANPSNASNTQVVTDNQDALIRAIPKGGDNGRFLTIDFTQLLRATNAERIAPYANLGGQQQEFPVNRATVLPAYARRHSRNDLKRLAKNDPKLVAKLSSKQPKSVVAPRIGQVAANGARLDLTQVANGIKYEGDESSSDSSSDDSDVSLYSDEEEATAGTPLPSKRPDDDPKAAVEYDVIKALWRNKKQTIEAQSIRDGLKDFWEVVKTIRDRWKADGEAVKAAEGKKQVGDLPLLKSRVKAQREMIEVAFRTAMKHGFKQIVELFSENQSLLFLCHQFLLDRAKVEEWHSSLSHIILETLATTTSITEEKLIKTHLIKSLTSYAKSGHAKLRFYAKRMLEAAAAAAASPTNAVSRKAEPESTAGVKRSSAVAGNAVPAAASKRPATNGVVAATKTAGTVKKAGTSLDAVKKPVTPATTAAVKPKAVVAKPSGFFNLQSAAKKPGTSNAEKAAKPADRKPVISTNAKPAFNLAETLANLGKPREEPKKAEPKPEAPREVISPEKEAKRAARLSRGATNVRFKDGSDLVQIRIFEHDPAEEIDHDASQVRDVKDVGGEGRMLKQHQEQMDVDDDDDSDDESKAKFKAFHLPKDIDFSPVDPEERNRLYAPYGGGPLKADSPETVQRKQYEASTLMVFYTDASEIPPNPREPADPNNGEQLSNSKQFGGPPERYITRGRQKSQQRAATAFRYMPPAMPGFNPHQQIPPGPQVQAPPVPTGGATDIQALLKTLAANGLMAPQPPAPQPLAAPPMQMPAFPGFPIPQNFPPPPPNLPKLANGEPDLAAILATLQASSAQPQQQPNFAGFPIYQPPPAGMSGGEGKNDGAKHPFYKTKHSASDEHTLENTSKKSKTKKAIDSSEKVGKQPKKVAEELRCPLWVGHGLGTKGQSCKHKRRELKALETAEKMRNYMKTMRHKLYVQRQGFVCRCDVCDSDDDHEV</sequence>
<organism evidence="2 3">
    <name type="scientific">Cryoendolithus antarcticus</name>
    <dbReference type="NCBI Taxonomy" id="1507870"/>
    <lineage>
        <taxon>Eukaryota</taxon>
        <taxon>Fungi</taxon>
        <taxon>Dikarya</taxon>
        <taxon>Ascomycota</taxon>
        <taxon>Pezizomycotina</taxon>
        <taxon>Dothideomycetes</taxon>
        <taxon>Dothideomycetidae</taxon>
        <taxon>Cladosporiales</taxon>
        <taxon>Cladosporiaceae</taxon>
        <taxon>Cryoendolithus</taxon>
    </lineage>
</organism>
<feature type="compositionally biased region" description="Basic and acidic residues" evidence="1">
    <location>
        <begin position="997"/>
        <end position="1008"/>
    </location>
</feature>
<keyword evidence="3" id="KW-1185">Reference proteome</keyword>
<feature type="region of interest" description="Disordered" evidence="1">
    <location>
        <begin position="1"/>
        <end position="43"/>
    </location>
</feature>
<dbReference type="OrthoDB" id="4347at2759"/>
<feature type="region of interest" description="Disordered" evidence="1">
    <location>
        <begin position="512"/>
        <end position="535"/>
    </location>
</feature>
<feature type="compositionally biased region" description="Basic and acidic residues" evidence="1">
    <location>
        <begin position="643"/>
        <end position="670"/>
    </location>
</feature>
<feature type="region of interest" description="Disordered" evidence="1">
    <location>
        <begin position="601"/>
        <end position="675"/>
    </location>
</feature>
<feature type="region of interest" description="Disordered" evidence="1">
    <location>
        <begin position="803"/>
        <end position="842"/>
    </location>
</feature>
<feature type="compositionally biased region" description="Acidic residues" evidence="1">
    <location>
        <begin position="296"/>
        <end position="318"/>
    </location>
</feature>
<dbReference type="Proteomes" id="UP000192596">
    <property type="component" value="Unassembled WGS sequence"/>
</dbReference>